<dbReference type="SMART" id="SM00582">
    <property type="entry name" value="RPR"/>
    <property type="match status" value="1"/>
</dbReference>
<feature type="compositionally biased region" description="Acidic residues" evidence="3">
    <location>
        <begin position="736"/>
        <end position="747"/>
    </location>
</feature>
<dbReference type="SUPFAM" id="SSF48464">
    <property type="entry name" value="ENTH/VHS domain"/>
    <property type="match status" value="1"/>
</dbReference>
<accession>E6ZM25</accession>
<dbReference type="HOGENOM" id="CLU_010743_3_0_1"/>
<protein>
    <recommendedName>
        <fullName evidence="9">U2-associated protein SR140</fullName>
    </recommendedName>
</protein>
<feature type="compositionally biased region" description="Acidic residues" evidence="3">
    <location>
        <begin position="20"/>
        <end position="29"/>
    </location>
</feature>
<dbReference type="Proteomes" id="UP000008867">
    <property type="component" value="Chromosome 10"/>
</dbReference>
<feature type="compositionally biased region" description="Basic and acidic residues" evidence="3">
    <location>
        <begin position="102"/>
        <end position="114"/>
    </location>
</feature>
<evidence type="ECO:0000259" key="4">
    <source>
        <dbReference type="PROSITE" id="PS50102"/>
    </source>
</evidence>
<feature type="domain" description="RRM" evidence="4">
    <location>
        <begin position="313"/>
        <end position="394"/>
    </location>
</feature>
<keyword evidence="1 2" id="KW-0694">RNA-binding</keyword>
<reference evidence="7 8" key="1">
    <citation type="journal article" date="2010" name="Science">
        <title>Pathogenicity determinants in smut fungi revealed by genome comparison.</title>
        <authorList>
            <person name="Schirawski J."/>
            <person name="Mannhaupt G."/>
            <person name="Muench K."/>
            <person name="Brefort T."/>
            <person name="Schipper K."/>
            <person name="Doehlemann G."/>
            <person name="Di Stasio M."/>
            <person name="Roessel N."/>
            <person name="Mendoza-Mendoza A."/>
            <person name="Pester D."/>
            <person name="Mueller O."/>
            <person name="Winterberg B."/>
            <person name="Meyer E."/>
            <person name="Ghareeb H."/>
            <person name="Wollenberg T."/>
            <person name="Muensterkoetter M."/>
            <person name="Wong P."/>
            <person name="Walter M."/>
            <person name="Stukenbrock E."/>
            <person name="Gueldener U."/>
            <person name="Kahmann R."/>
        </authorList>
    </citation>
    <scope>NUCLEOTIDE SEQUENCE [LARGE SCALE GENOMIC DNA]</scope>
    <source>
        <strain evidence="8">SRZ2</strain>
    </source>
</reference>
<feature type="region of interest" description="Disordered" evidence="3">
    <location>
        <begin position="520"/>
        <end position="556"/>
    </location>
</feature>
<feature type="compositionally biased region" description="Basic and acidic residues" evidence="3">
    <location>
        <begin position="122"/>
        <end position="140"/>
    </location>
</feature>
<name>E6ZM25_SPORE</name>
<dbReference type="SUPFAM" id="SSF54928">
    <property type="entry name" value="RNA-binding domain, RBD"/>
    <property type="match status" value="1"/>
</dbReference>
<dbReference type="GO" id="GO:0006396">
    <property type="term" value="P:RNA processing"/>
    <property type="evidence" value="ECO:0007669"/>
    <property type="project" value="InterPro"/>
</dbReference>
<dbReference type="InterPro" id="IPR051485">
    <property type="entry name" value="SR-CTD_assoc_factor"/>
</dbReference>
<evidence type="ECO:0000256" key="3">
    <source>
        <dbReference type="SAM" id="MobiDB-lite"/>
    </source>
</evidence>
<dbReference type="Gene3D" id="1.25.40.90">
    <property type="match status" value="1"/>
</dbReference>
<evidence type="ECO:0000313" key="8">
    <source>
        <dbReference type="Proteomes" id="UP000008867"/>
    </source>
</evidence>
<evidence type="ECO:0000313" key="7">
    <source>
        <dbReference type="EMBL" id="CBQ68282.1"/>
    </source>
</evidence>
<dbReference type="OrthoDB" id="377209at2759"/>
<dbReference type="InterPro" id="IPR035967">
    <property type="entry name" value="SWAP/Surp_sf"/>
</dbReference>
<dbReference type="InterPro" id="IPR000504">
    <property type="entry name" value="RRM_dom"/>
</dbReference>
<evidence type="ECO:0000256" key="1">
    <source>
        <dbReference type="ARBA" id="ARBA00022884"/>
    </source>
</evidence>
<evidence type="ECO:0000256" key="2">
    <source>
        <dbReference type="PROSITE-ProRule" id="PRU00176"/>
    </source>
</evidence>
<dbReference type="InterPro" id="IPR008942">
    <property type="entry name" value="ENTH_VHS"/>
</dbReference>
<dbReference type="PANTHER" id="PTHR23140">
    <property type="entry name" value="RNA PROCESSING PROTEIN LD23810P"/>
    <property type="match status" value="1"/>
</dbReference>
<dbReference type="eggNOG" id="KOG0151">
    <property type="taxonomic scope" value="Eukaryota"/>
</dbReference>
<dbReference type="InterPro" id="IPR012677">
    <property type="entry name" value="Nucleotide-bd_a/b_plait_sf"/>
</dbReference>
<dbReference type="VEuPathDB" id="FungiDB:sr14614"/>
<dbReference type="PROSITE" id="PS51391">
    <property type="entry name" value="CID"/>
    <property type="match status" value="1"/>
</dbReference>
<sequence>MPSGGGYGQRPSRLSRIDLGQDDDDEDLDYSEHAGPSNPPRHSASSSRAYPPARPDPRSVHRTPLSYHDIETSSRHDPHPRTAAHYTRPPPHPRSRTSSPQPDKDVLDYIRAQKEQGTSTSKLEKALAEQLKREKFEHGAGKVKSRVQKEREAEERKKKQAQEDAAKAYEEFVAAMGGDGEHGATEDKDHQKKKPMGFVAAGGKAYVGSRPAQPESAHVAAKPPLKRVNSAFGDDSSGDETSTLPRKDPPPPARKRHAAMSSFLTELQTEQAQRKSRLSTLASTTNTSISTLLAHETLSKPGSRDLAADPLTTNICVLSLPAHVDERTMGEFFRAWGDVATVKIMWPRGEQRERVGGLTGFVAYMTRREAENAFREADGVVWGGTRVKMSWGKAMPLPARAMYPMSSGRKDEKRVEDGRQARDGASSSAVPKLVIRHRRSGTSTDDTRQSIQSKVHDDYPQTQRLFIETVASRIRSTGAHFEHVLREREADNPKFSFLFETHSELHHYFRMCLDPHYAPTPREPEPDFADTGSDELYSTDSGEESETRRLARSTASTGTASVPLGALARRRLCSMLRGLTLRRERIARVTAFALDHAASYAAVVALLTASLLQPCTPVPRKLARLYALSDVLHNSGTPISNAWRYRAALEAQLPLVFAHLGQVVGSFAGRMKREEVRARVVGVLDVWEGWIVVSPHVLERLRRLVESPLAVRGKDVDGEALDDAQTADGTTQHNDAEEEEDLDGEAL</sequence>
<feature type="compositionally biased region" description="Basic and acidic residues" evidence="3">
    <location>
        <begin position="408"/>
        <end position="422"/>
    </location>
</feature>
<dbReference type="SUPFAM" id="SSF109905">
    <property type="entry name" value="Surp module (SWAP domain)"/>
    <property type="match status" value="1"/>
</dbReference>
<organism evidence="7 8">
    <name type="scientific">Sporisorium reilianum (strain SRZ2)</name>
    <name type="common">Maize head smut fungus</name>
    <dbReference type="NCBI Taxonomy" id="999809"/>
    <lineage>
        <taxon>Eukaryota</taxon>
        <taxon>Fungi</taxon>
        <taxon>Dikarya</taxon>
        <taxon>Basidiomycota</taxon>
        <taxon>Ustilaginomycotina</taxon>
        <taxon>Ustilaginomycetes</taxon>
        <taxon>Ustilaginales</taxon>
        <taxon>Ustilaginaceae</taxon>
        <taxon>Sporisorium</taxon>
    </lineage>
</organism>
<dbReference type="Pfam" id="PF04818">
    <property type="entry name" value="CID"/>
    <property type="match status" value="1"/>
</dbReference>
<evidence type="ECO:0008006" key="9">
    <source>
        <dbReference type="Google" id="ProtNLM"/>
    </source>
</evidence>
<dbReference type="AlphaFoldDB" id="E6ZM25"/>
<dbReference type="Pfam" id="PF01805">
    <property type="entry name" value="Surp"/>
    <property type="match status" value="1"/>
</dbReference>
<evidence type="ECO:0000259" key="5">
    <source>
        <dbReference type="PROSITE" id="PS50128"/>
    </source>
</evidence>
<gene>
    <name evidence="7" type="ORF">sr14614</name>
</gene>
<evidence type="ECO:0000259" key="6">
    <source>
        <dbReference type="PROSITE" id="PS51391"/>
    </source>
</evidence>
<feature type="region of interest" description="Disordered" evidence="3">
    <location>
        <begin position="716"/>
        <end position="747"/>
    </location>
</feature>
<dbReference type="SMART" id="SM00360">
    <property type="entry name" value="RRM"/>
    <property type="match status" value="1"/>
</dbReference>
<feature type="compositionally biased region" description="Basic and acidic residues" evidence="3">
    <location>
        <begin position="147"/>
        <end position="170"/>
    </location>
</feature>
<feature type="region of interest" description="Disordered" evidence="3">
    <location>
        <begin position="1"/>
        <end position="258"/>
    </location>
</feature>
<dbReference type="EMBL" id="FQ311431">
    <property type="protein sequence ID" value="CBQ68282.1"/>
    <property type="molecule type" value="Genomic_DNA"/>
</dbReference>
<feature type="compositionally biased region" description="Low complexity" evidence="3">
    <location>
        <begin position="40"/>
        <end position="51"/>
    </location>
</feature>
<feature type="compositionally biased region" description="Basic and acidic residues" evidence="3">
    <location>
        <begin position="68"/>
        <end position="80"/>
    </location>
</feature>
<keyword evidence="8" id="KW-1185">Reference proteome</keyword>
<dbReference type="Gene3D" id="1.10.10.790">
    <property type="entry name" value="Surp module"/>
    <property type="match status" value="1"/>
</dbReference>
<feature type="compositionally biased region" description="Basic and acidic residues" evidence="3">
    <location>
        <begin position="179"/>
        <end position="190"/>
    </location>
</feature>
<dbReference type="Gene3D" id="3.30.70.330">
    <property type="match status" value="1"/>
</dbReference>
<dbReference type="GO" id="GO:0003723">
    <property type="term" value="F:RNA binding"/>
    <property type="evidence" value="ECO:0007669"/>
    <property type="project" value="UniProtKB-UniRule"/>
</dbReference>
<feature type="domain" description="CID" evidence="6">
    <location>
        <begin position="564"/>
        <end position="709"/>
    </location>
</feature>
<dbReference type="PROSITE" id="PS50102">
    <property type="entry name" value="RRM"/>
    <property type="match status" value="1"/>
</dbReference>
<dbReference type="PANTHER" id="PTHR23140:SF0">
    <property type="entry name" value="U2 SNRNP-ASSOCIATED SURP MOTIF-CONTAINING PROTEIN"/>
    <property type="match status" value="1"/>
</dbReference>
<dbReference type="InterPro" id="IPR035979">
    <property type="entry name" value="RBD_domain_sf"/>
</dbReference>
<dbReference type="GO" id="GO:0005634">
    <property type="term" value="C:nucleus"/>
    <property type="evidence" value="ECO:0007669"/>
    <property type="project" value="TreeGrafter"/>
</dbReference>
<dbReference type="InterPro" id="IPR000061">
    <property type="entry name" value="Surp"/>
</dbReference>
<proteinExistence type="predicted"/>
<feature type="compositionally biased region" description="Polar residues" evidence="3">
    <location>
        <begin position="441"/>
        <end position="452"/>
    </location>
</feature>
<dbReference type="InterPro" id="IPR006569">
    <property type="entry name" value="CID_dom"/>
</dbReference>
<dbReference type="PROSITE" id="PS50128">
    <property type="entry name" value="SURP"/>
    <property type="match status" value="1"/>
</dbReference>
<feature type="domain" description="SURP motif" evidence="5">
    <location>
        <begin position="466"/>
        <end position="509"/>
    </location>
</feature>
<dbReference type="SMART" id="SM00648">
    <property type="entry name" value="SWAP"/>
    <property type="match status" value="1"/>
</dbReference>
<feature type="region of interest" description="Disordered" evidence="3">
    <location>
        <begin position="402"/>
        <end position="452"/>
    </location>
</feature>